<reference evidence="2" key="2">
    <citation type="submission" date="2020-09" db="EMBL/GenBank/DDBJ databases">
        <authorList>
            <person name="Sun Q."/>
            <person name="Zhou Y."/>
        </authorList>
    </citation>
    <scope>NUCLEOTIDE SEQUENCE</scope>
    <source>
        <strain evidence="2">CGMCC 1.15360</strain>
    </source>
</reference>
<evidence type="ECO:0000313" key="3">
    <source>
        <dbReference type="Proteomes" id="UP000612349"/>
    </source>
</evidence>
<evidence type="ECO:0000256" key="1">
    <source>
        <dbReference type="SAM" id="Phobius"/>
    </source>
</evidence>
<feature type="transmembrane region" description="Helical" evidence="1">
    <location>
        <begin position="74"/>
        <end position="95"/>
    </location>
</feature>
<keyword evidence="1" id="KW-1133">Transmembrane helix</keyword>
<keyword evidence="3" id="KW-1185">Reference proteome</keyword>
<dbReference type="AlphaFoldDB" id="A0A916Z8V9"/>
<sequence>MLHAAKIVLLPVVGGAIVAFGLARMTPSAFAYTVALVLLAWGVIDVWDGTAGLESGIDKRGRSIYTGKPARRLSVAKTIFGAASLALGAAGLILIG</sequence>
<comment type="caution">
    <text evidence="2">The sequence shown here is derived from an EMBL/GenBank/DDBJ whole genome shotgun (WGS) entry which is preliminary data.</text>
</comment>
<keyword evidence="1" id="KW-0472">Membrane</keyword>
<protein>
    <submittedName>
        <fullName evidence="2">Uncharacterized protein</fullName>
    </submittedName>
</protein>
<keyword evidence="1" id="KW-0812">Transmembrane</keyword>
<gene>
    <name evidence="2" type="ORF">GCM10010990_34900</name>
</gene>
<reference evidence="2" key="1">
    <citation type="journal article" date="2014" name="Int. J. Syst. Evol. Microbiol.">
        <title>Complete genome sequence of Corynebacterium casei LMG S-19264T (=DSM 44701T), isolated from a smear-ripened cheese.</title>
        <authorList>
            <consortium name="US DOE Joint Genome Institute (JGI-PGF)"/>
            <person name="Walter F."/>
            <person name="Albersmeier A."/>
            <person name="Kalinowski J."/>
            <person name="Ruckert C."/>
        </authorList>
    </citation>
    <scope>NUCLEOTIDE SEQUENCE</scope>
    <source>
        <strain evidence="2">CGMCC 1.15360</strain>
    </source>
</reference>
<accession>A0A916Z8V9</accession>
<dbReference type="Proteomes" id="UP000612349">
    <property type="component" value="Unassembled WGS sequence"/>
</dbReference>
<dbReference type="EMBL" id="BMIP01000011">
    <property type="protein sequence ID" value="GGD81959.1"/>
    <property type="molecule type" value="Genomic_DNA"/>
</dbReference>
<organism evidence="2 3">
    <name type="scientific">Croceicoccus mobilis</name>
    <dbReference type="NCBI Taxonomy" id="1703339"/>
    <lineage>
        <taxon>Bacteria</taxon>
        <taxon>Pseudomonadati</taxon>
        <taxon>Pseudomonadota</taxon>
        <taxon>Alphaproteobacteria</taxon>
        <taxon>Sphingomonadales</taxon>
        <taxon>Erythrobacteraceae</taxon>
        <taxon>Croceicoccus</taxon>
    </lineage>
</organism>
<evidence type="ECO:0000313" key="2">
    <source>
        <dbReference type="EMBL" id="GGD81959.1"/>
    </source>
</evidence>
<proteinExistence type="predicted"/>
<feature type="transmembrane region" description="Helical" evidence="1">
    <location>
        <begin position="29"/>
        <end position="53"/>
    </location>
</feature>
<name>A0A916Z8V9_9SPHN</name>
<feature type="transmembrane region" description="Helical" evidence="1">
    <location>
        <begin position="7"/>
        <end position="23"/>
    </location>
</feature>